<reference evidence="1" key="3">
    <citation type="submission" date="2016-05" db="EMBL/GenBank/DDBJ databases">
        <title>WGS assembly of Xenopus tropicalis.</title>
        <authorList>
            <person name="Sessions A."/>
            <person name="Jenkins J."/>
            <person name="Mitros T."/>
            <person name="Lyons J.T."/>
            <person name="Dichmann D.S."/>
            <person name="Robert J."/>
            <person name="Harland R.M."/>
            <person name="Rokhsar D.S."/>
        </authorList>
    </citation>
    <scope>NUCLEOTIDE SEQUENCE</scope>
    <source>
        <strain evidence="1">Nigerian</strain>
    </source>
</reference>
<dbReference type="AlphaFoldDB" id="A0A1B8Y543"/>
<evidence type="ECO:0000313" key="1">
    <source>
        <dbReference type="EMBL" id="OCA18086.1"/>
    </source>
</evidence>
<protein>
    <submittedName>
        <fullName evidence="1">Uncharacterized protein</fullName>
    </submittedName>
</protein>
<accession>A0A1B8Y543</accession>
<reference evidence="1" key="1">
    <citation type="submission" date="2009-11" db="EMBL/GenBank/DDBJ databases">
        <authorList>
            <consortium name="US DOE Joint Genome Institute (JGI-PGF)"/>
            <person name="Ottilar R."/>
            <person name="Schmutz J."/>
            <person name="Salamov A."/>
            <person name="Cheng J.F."/>
            <person name="Lucas S."/>
            <person name="Pitluck S."/>
            <person name="Gundlach H."/>
            <person name="Guo Y."/>
            <person name="Haberer G."/>
            <person name="Nasrallah J."/>
            <person name="Mayer K.F.X."/>
            <person name="van de Peer Y."/>
            <person name="Weigel D."/>
            <person name="Grigoriev I.V."/>
        </authorList>
    </citation>
    <scope>NUCLEOTIDE SEQUENCE</scope>
    <source>
        <strain evidence="1">Nigerian</strain>
    </source>
</reference>
<reference evidence="1" key="2">
    <citation type="journal article" date="2010" name="Science">
        <title>The genome of the Western clawed frog Xenopus tropicalis.</title>
        <authorList>
            <person name="Hellsten U."/>
            <person name="Harland R.M."/>
            <person name="Gilchrist M.J."/>
            <person name="Hendrix D."/>
            <person name="Jurka J."/>
            <person name="Kapitonov V."/>
            <person name="Ovcharenko I."/>
            <person name="Putnam N.H."/>
            <person name="Shu S."/>
            <person name="Taher L."/>
            <person name="Blitz I.L."/>
            <person name="Blumberg B."/>
            <person name="Dichmann D.S."/>
            <person name="Dubchak I."/>
            <person name="Amaya E."/>
            <person name="Detter J.C."/>
            <person name="Fletcher R."/>
            <person name="Gerhard D.S."/>
            <person name="Goodstein D."/>
            <person name="Graves T."/>
            <person name="Grigoriev I.V."/>
            <person name="Grimwood J."/>
            <person name="Kawashima T."/>
            <person name="Lindquist E."/>
            <person name="Lucas S.M."/>
            <person name="Mead P.E."/>
            <person name="Mitros T."/>
            <person name="Ogino H."/>
            <person name="Ohta Y."/>
            <person name="Poliakov A.V."/>
            <person name="Pollet N."/>
            <person name="Robert J."/>
            <person name="Salamov A."/>
            <person name="Sater A.K."/>
            <person name="Schmutz J."/>
            <person name="Terry A."/>
            <person name="Vize P.D."/>
            <person name="Warren W.C."/>
            <person name="Wells D."/>
            <person name="Wills A."/>
            <person name="Wilson R.K."/>
            <person name="Zimmerman L.B."/>
            <person name="Zorn A.M."/>
            <person name="Grainger R."/>
            <person name="Grammer T."/>
            <person name="Khokha M.K."/>
            <person name="Richardson P.M."/>
            <person name="Rokhsar D.S."/>
        </authorList>
    </citation>
    <scope>NUCLEOTIDE SEQUENCE [LARGE SCALE GENOMIC DNA]</scope>
    <source>
        <strain evidence="1">Nigerian</strain>
    </source>
</reference>
<name>A0A1B8Y543_XENTR</name>
<sequence length="90" mass="9865">MENEATLGPAYKEALHFLLFISVIPIGSSPIPLPLTSTLYIHGLSQSALRPLQNQVYSYGFLFFTSQFTKYIGDTPFVLSTLSAAPLLVV</sequence>
<gene>
    <name evidence="1" type="ORF">XENTR_v90026163mg</name>
</gene>
<proteinExistence type="predicted"/>
<dbReference type="EMBL" id="KV460438">
    <property type="protein sequence ID" value="OCA18086.1"/>
    <property type="molecule type" value="Genomic_DNA"/>
</dbReference>
<organism evidence="1">
    <name type="scientific">Xenopus tropicalis</name>
    <name type="common">Western clawed frog</name>
    <name type="synonym">Silurana tropicalis</name>
    <dbReference type="NCBI Taxonomy" id="8364"/>
    <lineage>
        <taxon>Eukaryota</taxon>
        <taxon>Metazoa</taxon>
        <taxon>Chordata</taxon>
        <taxon>Craniata</taxon>
        <taxon>Vertebrata</taxon>
        <taxon>Euteleostomi</taxon>
        <taxon>Amphibia</taxon>
        <taxon>Batrachia</taxon>
        <taxon>Anura</taxon>
        <taxon>Pipoidea</taxon>
        <taxon>Pipidae</taxon>
        <taxon>Xenopodinae</taxon>
        <taxon>Xenopus</taxon>
        <taxon>Silurana</taxon>
    </lineage>
</organism>